<evidence type="ECO:0000313" key="10">
    <source>
        <dbReference type="Proteomes" id="UP000298416"/>
    </source>
</evidence>
<feature type="compositionally biased region" description="Basic and acidic residues" evidence="7">
    <location>
        <begin position="78"/>
        <end position="97"/>
    </location>
</feature>
<dbReference type="Pfam" id="PF00307">
    <property type="entry name" value="CH"/>
    <property type="match status" value="1"/>
</dbReference>
<evidence type="ECO:0000259" key="8">
    <source>
        <dbReference type="PROSITE" id="PS50021"/>
    </source>
</evidence>
<reference evidence="9" key="2">
    <citation type="submission" date="2020-08" db="EMBL/GenBank/DDBJ databases">
        <title>Plant Genome Project.</title>
        <authorList>
            <person name="Zhang R.-G."/>
        </authorList>
    </citation>
    <scope>NUCLEOTIDE SEQUENCE</scope>
    <source>
        <strain evidence="9">Huo1</strain>
        <tissue evidence="9">Leaf</tissue>
    </source>
</reference>
<dbReference type="InterPro" id="IPR027417">
    <property type="entry name" value="P-loop_NTPase"/>
</dbReference>
<dbReference type="InterPro" id="IPR000225">
    <property type="entry name" value="Armadillo"/>
</dbReference>
<dbReference type="GO" id="GO:0000922">
    <property type="term" value="C:spindle pole"/>
    <property type="evidence" value="ECO:0007669"/>
    <property type="project" value="TreeGrafter"/>
</dbReference>
<dbReference type="GO" id="GO:0005516">
    <property type="term" value="F:calmodulin binding"/>
    <property type="evidence" value="ECO:0007669"/>
    <property type="project" value="UniProtKB-KW"/>
</dbReference>
<evidence type="ECO:0000256" key="5">
    <source>
        <dbReference type="PROSITE-ProRule" id="PRU00259"/>
    </source>
</evidence>
<dbReference type="Gene3D" id="1.10.418.10">
    <property type="entry name" value="Calponin-like domain"/>
    <property type="match status" value="1"/>
</dbReference>
<proteinExistence type="predicted"/>
<name>A0A8X8Z5V6_SALSN</name>
<dbReference type="InterPro" id="IPR036872">
    <property type="entry name" value="CH_dom_sf"/>
</dbReference>
<feature type="compositionally biased region" description="Basic residues" evidence="7">
    <location>
        <begin position="1"/>
        <end position="10"/>
    </location>
</feature>
<dbReference type="InterPro" id="IPR051185">
    <property type="entry name" value="ASPM"/>
</dbReference>
<dbReference type="PROSITE" id="PS50021">
    <property type="entry name" value="CH"/>
    <property type="match status" value="1"/>
</dbReference>
<organism evidence="9">
    <name type="scientific">Salvia splendens</name>
    <name type="common">Scarlet sage</name>
    <dbReference type="NCBI Taxonomy" id="180675"/>
    <lineage>
        <taxon>Eukaryota</taxon>
        <taxon>Viridiplantae</taxon>
        <taxon>Streptophyta</taxon>
        <taxon>Embryophyta</taxon>
        <taxon>Tracheophyta</taxon>
        <taxon>Spermatophyta</taxon>
        <taxon>Magnoliopsida</taxon>
        <taxon>eudicotyledons</taxon>
        <taxon>Gunneridae</taxon>
        <taxon>Pentapetalae</taxon>
        <taxon>asterids</taxon>
        <taxon>lamiids</taxon>
        <taxon>Lamiales</taxon>
        <taxon>Lamiaceae</taxon>
        <taxon>Nepetoideae</taxon>
        <taxon>Mentheae</taxon>
        <taxon>Salviinae</taxon>
        <taxon>Salvia</taxon>
        <taxon>Salvia subgen. Calosphace</taxon>
        <taxon>core Calosphace</taxon>
    </lineage>
</organism>
<feature type="region of interest" description="Disordered" evidence="7">
    <location>
        <begin position="1"/>
        <end position="97"/>
    </location>
</feature>
<comment type="caution">
    <text evidence="9">The sequence shown here is derived from an EMBL/GenBank/DDBJ whole genome shotgun (WGS) entry which is preliminary data.</text>
</comment>
<evidence type="ECO:0000256" key="4">
    <source>
        <dbReference type="ARBA" id="ARBA00022860"/>
    </source>
</evidence>
<dbReference type="InterPro" id="IPR011989">
    <property type="entry name" value="ARM-like"/>
</dbReference>
<comment type="subcellular location">
    <subcellularLocation>
        <location evidence="1">Cytoplasm</location>
    </subcellularLocation>
</comment>
<evidence type="ECO:0000256" key="6">
    <source>
        <dbReference type="SAM" id="Coils"/>
    </source>
</evidence>
<accession>A0A8X8Z5V6</accession>
<dbReference type="GO" id="GO:0051295">
    <property type="term" value="P:establishment of meiotic spindle localization"/>
    <property type="evidence" value="ECO:0007669"/>
    <property type="project" value="TreeGrafter"/>
</dbReference>
<evidence type="ECO:0000256" key="1">
    <source>
        <dbReference type="ARBA" id="ARBA00004496"/>
    </source>
</evidence>
<dbReference type="CDD" id="cd21223">
    <property type="entry name" value="CH_ASPM_rpt1"/>
    <property type="match status" value="1"/>
</dbReference>
<dbReference type="Gene3D" id="1.20.5.190">
    <property type="match status" value="6"/>
</dbReference>
<feature type="coiled-coil region" evidence="6">
    <location>
        <begin position="1415"/>
        <end position="1442"/>
    </location>
</feature>
<dbReference type="PROSITE" id="PS50096">
    <property type="entry name" value="IQ"/>
    <property type="match status" value="8"/>
</dbReference>
<dbReference type="SUPFAM" id="SSF52540">
    <property type="entry name" value="P-loop containing nucleoside triphosphate hydrolases"/>
    <property type="match status" value="4"/>
</dbReference>
<dbReference type="InterPro" id="IPR000048">
    <property type="entry name" value="IQ_motif_EF-hand-BS"/>
</dbReference>
<dbReference type="GO" id="GO:0005737">
    <property type="term" value="C:cytoplasm"/>
    <property type="evidence" value="ECO:0007669"/>
    <property type="project" value="UniProtKB-SubCell"/>
</dbReference>
<dbReference type="InterPro" id="IPR001715">
    <property type="entry name" value="CH_dom"/>
</dbReference>
<dbReference type="Pfam" id="PF00612">
    <property type="entry name" value="IQ"/>
    <property type="match status" value="7"/>
</dbReference>
<feature type="repeat" description="ARM" evidence="5">
    <location>
        <begin position="1331"/>
        <end position="1378"/>
    </location>
</feature>
<dbReference type="InterPro" id="IPR016024">
    <property type="entry name" value="ARM-type_fold"/>
</dbReference>
<dbReference type="SMART" id="SM00185">
    <property type="entry name" value="ARM"/>
    <property type="match status" value="1"/>
</dbReference>
<keyword evidence="4" id="KW-0112">Calmodulin-binding</keyword>
<feature type="domain" description="Calponin-homology (CH)" evidence="8">
    <location>
        <begin position="394"/>
        <end position="511"/>
    </location>
</feature>
<evidence type="ECO:0000256" key="2">
    <source>
        <dbReference type="ARBA" id="ARBA00022490"/>
    </source>
</evidence>
<keyword evidence="6" id="KW-0175">Coiled coil</keyword>
<keyword evidence="3" id="KW-0677">Repeat</keyword>
<keyword evidence="2" id="KW-0963">Cytoplasm</keyword>
<dbReference type="SUPFAM" id="SSF48371">
    <property type="entry name" value="ARM repeat"/>
    <property type="match status" value="1"/>
</dbReference>
<dbReference type="PROSITE" id="PS50176">
    <property type="entry name" value="ARM_REPEAT"/>
    <property type="match status" value="1"/>
</dbReference>
<evidence type="ECO:0000256" key="7">
    <source>
        <dbReference type="SAM" id="MobiDB-lite"/>
    </source>
</evidence>
<evidence type="ECO:0000313" key="9">
    <source>
        <dbReference type="EMBL" id="KAG6392324.1"/>
    </source>
</evidence>
<keyword evidence="10" id="KW-1185">Reference proteome</keyword>
<dbReference type="PANTHER" id="PTHR22706">
    <property type="entry name" value="ASSEMBLY FACTOR FOR SPINDLE MICROTUBULES"/>
    <property type="match status" value="1"/>
</dbReference>
<feature type="region of interest" description="Disordered" evidence="7">
    <location>
        <begin position="148"/>
        <end position="173"/>
    </location>
</feature>
<evidence type="ECO:0000256" key="3">
    <source>
        <dbReference type="ARBA" id="ARBA00022737"/>
    </source>
</evidence>
<dbReference type="SUPFAM" id="SSF47576">
    <property type="entry name" value="Calponin-homology domain, CH-domain"/>
    <property type="match status" value="1"/>
</dbReference>
<dbReference type="Proteomes" id="UP000298416">
    <property type="component" value="Unassembled WGS sequence"/>
</dbReference>
<feature type="compositionally biased region" description="Polar residues" evidence="7">
    <location>
        <begin position="30"/>
        <end position="39"/>
    </location>
</feature>
<dbReference type="SMART" id="SM00015">
    <property type="entry name" value="IQ"/>
    <property type="match status" value="14"/>
</dbReference>
<dbReference type="EMBL" id="PNBA02000018">
    <property type="protein sequence ID" value="KAG6392324.1"/>
    <property type="molecule type" value="Genomic_DNA"/>
</dbReference>
<dbReference type="Gene3D" id="1.25.10.10">
    <property type="entry name" value="Leucine-rich Repeat Variant"/>
    <property type="match status" value="1"/>
</dbReference>
<dbReference type="GO" id="GO:0007051">
    <property type="term" value="P:spindle organization"/>
    <property type="evidence" value="ECO:0007669"/>
    <property type="project" value="TreeGrafter"/>
</dbReference>
<gene>
    <name evidence="9" type="ORF">SASPL_146541</name>
</gene>
<reference evidence="9" key="1">
    <citation type="submission" date="2018-01" db="EMBL/GenBank/DDBJ databases">
        <authorList>
            <person name="Mao J.F."/>
        </authorList>
    </citation>
    <scope>NUCLEOTIDE SEQUENCE</scope>
    <source>
        <strain evidence="9">Huo1</strain>
        <tissue evidence="9">Leaf</tissue>
    </source>
</reference>
<protein>
    <recommendedName>
        <fullName evidence="8">Calponin-homology (CH) domain-containing protein</fullName>
    </recommendedName>
</protein>
<dbReference type="PANTHER" id="PTHR22706:SF1">
    <property type="entry name" value="ASSEMBLY FACTOR FOR SPINDLE MICROTUBULES"/>
    <property type="match status" value="1"/>
</dbReference>
<dbReference type="GO" id="GO:0000278">
    <property type="term" value="P:mitotic cell cycle"/>
    <property type="evidence" value="ECO:0007669"/>
    <property type="project" value="TreeGrafter"/>
</dbReference>
<sequence length="1472" mass="169164">MDSRKRKPNLKHSSPLPNPPPSLIFRDISNLKTPQQPSKRPNFPASPHFSALKNTPSSSIRRAPKTSALKSKAARRLKTFESEQSKSARIAQSEKEKSLRSLARSLTVWLNFLFENPSSCGCDPSLLGGEEKEAIVNNGKRESLQGRAVGVDGPWRGPKRQRDSLWRGEGNGESAKNGFPNSMFSGLRASLQEICSFDDLKERMRMYLSLGGCKEVFEAMTQVTKNIDEGRLKMRASCPIMSDVGMKEKAMKYLMSYNPIWLRICLYIILGGDSLLPNDNVNSEPENAFLRMVLEKQFFWHAGLAKAHAYNKQVEGLYRPGYYEKLGNVILKRFLLLVIIIDRAKFQTSLPLKYGIDGLDGGSPPMFTSKSSIKSSRQLVIDFLSSDVMHGEGSVVAHLAIVGYNVTYQQNPLVEYDFRISNLFEDLCDGIRLCRATGLLRHDSSILTKVVVPSDTQKKNLFNCGIALKYLREAGVSLLDEDGTEVMEEDVVSGDKELTLSLLWNMFVNLQLPLLINKSLISEEISNIRGVVDHSITQTPLDLLLNWIQVFRYTFLKLLLIKPTEKVENISGLKASVWTWLRDPLILHVKFKANGFLTYKRMHLFLQAVCATYELKVESHSSLLDGKAMWCLLDFYFRKEHDCSCSFKDPCGTKNEVSIMSAIEYTDAVHNFILSQKLTSLLGNFPEVLQVSDILEHNGASSGKSVIILLVFLSIQLLVKRNMDKLNFHKLLGFGCQNSVSSQLISEWSDEKESKRDFKAIITWWQDMAQQNGKCSLTIKRDVVQREKANAATIIQSRYRRLVEHRNYMRITNAALVLRSFILAWLSVKKKKSRLELVARSELGSSSSRRSHLEKFGIYATLMADRHHFVNLRRSAIVIQHAVRVWLGQSHYKARTICNKADNLRTTAALTIQNFWKYYMIRRSVHGQHIAATNIQSHYRGWLMRRSFAHKKQAIIAIQSSWKGYIIKKSIRRQHLAATNIQIHYRGWLMRKNFACKKQATRVIQNYWENYIVNKSIQHQCVAATKIQSHYRSWLMRRSYTCKIQAVRTIQNFWKDYIVNKSIRTQHIAATKIQSQYRSWLERKSFACKKQAIRTIQRTFQCLKSRREFLMHRKENVSAIIIQSHFRGWMARREVHRQKYFFVRMQSFCRGWIQRKKLQLQKDAAIRIQSAFNRMNFRRSFISQRLAAVDIQRYIRGHVTRRRLLGKKKSYLFYKVQGGHTPAISIEVAEMVATYPAGQIQNKTHSCCPESYWKGYLARKEAKGQLLDLRLRMQKSAANVDDSRRLINRLVSAISELLNMRSVSGILHTCETLDMATELSQKCCEELVAAGAVATLLKLIRSVSRSIPDQQVLKHALSTLRNLARYPSLTHVLVESHGCVETVFLEFLRNKEEGYFIASELLKRICKTENGAFAIRKSSAILKRLNNLAEELTRKAGNDKRKWKNLPSRENEERRLKEVVELLKLIKVGARR</sequence>